<dbReference type="Proteomes" id="UP001305779">
    <property type="component" value="Unassembled WGS sequence"/>
</dbReference>
<feature type="compositionally biased region" description="Low complexity" evidence="1">
    <location>
        <begin position="390"/>
        <end position="407"/>
    </location>
</feature>
<evidence type="ECO:0000256" key="1">
    <source>
        <dbReference type="SAM" id="MobiDB-lite"/>
    </source>
</evidence>
<feature type="compositionally biased region" description="Low complexity" evidence="1">
    <location>
        <begin position="351"/>
        <end position="382"/>
    </location>
</feature>
<feature type="compositionally biased region" description="Low complexity" evidence="1">
    <location>
        <begin position="285"/>
        <end position="330"/>
    </location>
</feature>
<organism evidence="2 3">
    <name type="scientific">Zasmidium cellare</name>
    <name type="common">Wine cellar mold</name>
    <name type="synonym">Racodium cellare</name>
    <dbReference type="NCBI Taxonomy" id="395010"/>
    <lineage>
        <taxon>Eukaryota</taxon>
        <taxon>Fungi</taxon>
        <taxon>Dikarya</taxon>
        <taxon>Ascomycota</taxon>
        <taxon>Pezizomycotina</taxon>
        <taxon>Dothideomycetes</taxon>
        <taxon>Dothideomycetidae</taxon>
        <taxon>Mycosphaerellales</taxon>
        <taxon>Mycosphaerellaceae</taxon>
        <taxon>Zasmidium</taxon>
    </lineage>
</organism>
<protein>
    <submittedName>
        <fullName evidence="2">Uncharacterized protein</fullName>
    </submittedName>
</protein>
<reference evidence="2 3" key="1">
    <citation type="journal article" date="2023" name="G3 (Bethesda)">
        <title>A chromosome-level genome assembly of Zasmidium syzygii isolated from banana leaves.</title>
        <authorList>
            <person name="van Westerhoven A.C."/>
            <person name="Mehrabi R."/>
            <person name="Talebi R."/>
            <person name="Steentjes M.B.F."/>
            <person name="Corcolon B."/>
            <person name="Chong P.A."/>
            <person name="Kema G.H.J."/>
            <person name="Seidl M.F."/>
        </authorList>
    </citation>
    <scope>NUCLEOTIDE SEQUENCE [LARGE SCALE GENOMIC DNA]</scope>
    <source>
        <strain evidence="2 3">P124</strain>
    </source>
</reference>
<name>A0ABR0EHB4_ZASCE</name>
<feature type="compositionally biased region" description="Low complexity" evidence="1">
    <location>
        <begin position="737"/>
        <end position="757"/>
    </location>
</feature>
<comment type="caution">
    <text evidence="2">The sequence shown here is derived from an EMBL/GenBank/DDBJ whole genome shotgun (WGS) entry which is preliminary data.</text>
</comment>
<evidence type="ECO:0000313" key="2">
    <source>
        <dbReference type="EMBL" id="KAK4500874.1"/>
    </source>
</evidence>
<keyword evidence="3" id="KW-1185">Reference proteome</keyword>
<gene>
    <name evidence="2" type="ORF">PRZ48_009066</name>
</gene>
<dbReference type="EMBL" id="JAXOVC010000006">
    <property type="protein sequence ID" value="KAK4500874.1"/>
    <property type="molecule type" value="Genomic_DNA"/>
</dbReference>
<feature type="region of interest" description="Disordered" evidence="1">
    <location>
        <begin position="284"/>
        <end position="473"/>
    </location>
</feature>
<feature type="region of interest" description="Disordered" evidence="1">
    <location>
        <begin position="737"/>
        <end position="761"/>
    </location>
</feature>
<sequence length="787" mass="76121">MTQTLWETVTIPLTPEPNSAMPTCTINSSECSYLASSSISFTDAQSASLNAGLDVTLSTPSLACNYTGPTTISNPTTISPSCTATAFSQAQGGTVAYWPVTQTGNYLCGNGTTITPNATVSTPRIASTYGTTIASPGVLLSIDTLYAHDPCGRRVGTGLSNIVLTQQTSQISSQCAPLYHQGGNAGTQVNFADYNSPVPYSAYACLPQCNGGSSAFGTTDLCSTIYDGDFKPILALPTDIVSLQPEWANCIFGDVYDGMNTIWDPPQALVAANTEAGVTVPVAKTTSASPASAPAQPTRQPTTTPSAAADMDPSASPSAASPGQGSSSSGQGIGGAIASGLGMTKSFAAASSDQTPGSSDGSDSPNGGNDVNMGSEGSSNNSGNGGDGSSGPSPTAPSEGGSSDSPGSAGGSDGGAGNDSNGSGTGGGSENDAPSSGTQTAGPGTGDSPGSNDPGSNAGGGLGSSDSGSGNPSALAVDLATSLNPPAIATVGSDTLRVDTGNTANVLVAGTTLTPGQGTIINNTPISVAAGSVVIGSYTVAIPTAQRNANAGTGALLTLGDSTITAAAADSSGAISIAGQTILAGQTATIDGHTVVADPSGVVLDGSNVALSSMGDSSATSGVLLTAGSSTITAVPAGDGAIVVGGNTLTPGQAKVINGHTISDASGSVVLDGSSTMGFSQSAATETVISAGSDVLTVTELPSDVVVVDGHTLSPGGPGFTIDGHFVSDGSSGAVVVSGTPAPGTGSSTGSAQPSASKKGDASSSRLHLQISAATVVVGLLHLVFFL</sequence>
<feature type="compositionally biased region" description="Low complexity" evidence="1">
    <location>
        <begin position="464"/>
        <end position="473"/>
    </location>
</feature>
<feature type="compositionally biased region" description="Gly residues" evidence="1">
    <location>
        <begin position="408"/>
        <end position="429"/>
    </location>
</feature>
<evidence type="ECO:0000313" key="3">
    <source>
        <dbReference type="Proteomes" id="UP001305779"/>
    </source>
</evidence>
<accession>A0ABR0EHB4</accession>
<proteinExistence type="predicted"/>